<evidence type="ECO:0000259" key="13">
    <source>
        <dbReference type="Pfam" id="PF01728"/>
    </source>
</evidence>
<dbReference type="AlphaFoldDB" id="A0A1G2RWH1"/>
<feature type="binding site" evidence="11">
    <location>
        <position position="50"/>
    </location>
    <ligand>
        <name>S-adenosyl-L-methionine</name>
        <dbReference type="ChEBI" id="CHEBI:59789"/>
    </ligand>
</feature>
<dbReference type="InterPro" id="IPR029063">
    <property type="entry name" value="SAM-dependent_MTases_sf"/>
</dbReference>
<comment type="catalytic activity">
    <reaction evidence="10 11">
        <text>uridine(2552) in 23S rRNA + S-adenosyl-L-methionine = 2'-O-methyluridine(2552) in 23S rRNA + S-adenosyl-L-homocysteine + H(+)</text>
        <dbReference type="Rhea" id="RHEA:42720"/>
        <dbReference type="Rhea" id="RHEA-COMP:10202"/>
        <dbReference type="Rhea" id="RHEA-COMP:10203"/>
        <dbReference type="ChEBI" id="CHEBI:15378"/>
        <dbReference type="ChEBI" id="CHEBI:57856"/>
        <dbReference type="ChEBI" id="CHEBI:59789"/>
        <dbReference type="ChEBI" id="CHEBI:65315"/>
        <dbReference type="ChEBI" id="CHEBI:74478"/>
        <dbReference type="EC" id="2.1.1.166"/>
    </reaction>
</comment>
<feature type="active site" description="Proton acceptor" evidence="11 12">
    <location>
        <position position="152"/>
    </location>
</feature>
<evidence type="ECO:0000256" key="4">
    <source>
        <dbReference type="ARBA" id="ARBA00022691"/>
    </source>
</evidence>
<feature type="binding site" evidence="11">
    <location>
        <position position="112"/>
    </location>
    <ligand>
        <name>S-adenosyl-L-methionine</name>
        <dbReference type="ChEBI" id="CHEBI:59789"/>
    </ligand>
</feature>
<feature type="binding site" evidence="11">
    <location>
        <position position="52"/>
    </location>
    <ligand>
        <name>S-adenosyl-L-methionine</name>
        <dbReference type="ChEBI" id="CHEBI:59789"/>
    </ligand>
</feature>
<evidence type="ECO:0000256" key="2">
    <source>
        <dbReference type="ARBA" id="ARBA00022603"/>
    </source>
</evidence>
<dbReference type="InterPro" id="IPR002877">
    <property type="entry name" value="RNA_MeTrfase_FtsJ_dom"/>
</dbReference>
<comment type="similarity">
    <text evidence="11">Belongs to the class I-like SAM-binding methyltransferase superfamily. RNA methyltransferase RlmE family.</text>
</comment>
<evidence type="ECO:0000256" key="3">
    <source>
        <dbReference type="ARBA" id="ARBA00022679"/>
    </source>
</evidence>
<evidence type="ECO:0000256" key="5">
    <source>
        <dbReference type="ARBA" id="ARBA00037569"/>
    </source>
</evidence>
<keyword evidence="1 11" id="KW-0698">rRNA processing</keyword>
<dbReference type="PANTHER" id="PTHR10920:SF18">
    <property type="entry name" value="RRNA METHYLTRANSFERASE 2, MITOCHONDRIAL"/>
    <property type="match status" value="1"/>
</dbReference>
<name>A0A1G2RWH1_9BACT</name>
<dbReference type="InterPro" id="IPR015507">
    <property type="entry name" value="rRNA-MeTfrase_E"/>
</dbReference>
<dbReference type="GO" id="GO:0008650">
    <property type="term" value="F:rRNA (uridine-2'-O-)-methyltransferase activity"/>
    <property type="evidence" value="ECO:0007669"/>
    <property type="project" value="UniProtKB-UniRule"/>
</dbReference>
<evidence type="ECO:0000256" key="7">
    <source>
        <dbReference type="ARBA" id="ARBA00041129"/>
    </source>
</evidence>
<dbReference type="HAMAP" id="MF_01547">
    <property type="entry name" value="RNA_methyltr_E"/>
    <property type="match status" value="1"/>
</dbReference>
<dbReference type="EMBL" id="MHUL01000024">
    <property type="protein sequence ID" value="OHA76769.1"/>
    <property type="molecule type" value="Genomic_DNA"/>
</dbReference>
<evidence type="ECO:0000256" key="12">
    <source>
        <dbReference type="PIRSR" id="PIRSR005461-1"/>
    </source>
</evidence>
<dbReference type="SUPFAM" id="SSF53335">
    <property type="entry name" value="S-adenosyl-L-methionine-dependent methyltransferases"/>
    <property type="match status" value="1"/>
</dbReference>
<evidence type="ECO:0000256" key="9">
    <source>
        <dbReference type="ARBA" id="ARBA00042745"/>
    </source>
</evidence>
<evidence type="ECO:0000313" key="14">
    <source>
        <dbReference type="EMBL" id="OHA76769.1"/>
    </source>
</evidence>
<dbReference type="GO" id="GO:0005737">
    <property type="term" value="C:cytoplasm"/>
    <property type="evidence" value="ECO:0007669"/>
    <property type="project" value="UniProtKB-SubCell"/>
</dbReference>
<evidence type="ECO:0000256" key="10">
    <source>
        <dbReference type="ARBA" id="ARBA00048970"/>
    </source>
</evidence>
<evidence type="ECO:0000313" key="15">
    <source>
        <dbReference type="Proteomes" id="UP000178222"/>
    </source>
</evidence>
<dbReference type="Gene3D" id="3.40.50.150">
    <property type="entry name" value="Vaccinia Virus protein VP39"/>
    <property type="match status" value="1"/>
</dbReference>
<feature type="binding site" evidence="11">
    <location>
        <position position="88"/>
    </location>
    <ligand>
        <name>S-adenosyl-L-methionine</name>
        <dbReference type="ChEBI" id="CHEBI:59789"/>
    </ligand>
</feature>
<keyword evidence="11" id="KW-0963">Cytoplasm</keyword>
<evidence type="ECO:0000256" key="11">
    <source>
        <dbReference type="HAMAP-Rule" id="MF_01547"/>
    </source>
</evidence>
<accession>A0A1G2RWH1</accession>
<gene>
    <name evidence="11" type="primary">rlmE</name>
    <name evidence="11" type="synonym">ftsJ</name>
    <name evidence="11" type="synonym">rrmJ</name>
    <name evidence="14" type="ORF">A3J30_01615</name>
</gene>
<dbReference type="PANTHER" id="PTHR10920">
    <property type="entry name" value="RIBOSOMAL RNA METHYLTRANSFERASE"/>
    <property type="match status" value="1"/>
</dbReference>
<evidence type="ECO:0000256" key="8">
    <source>
        <dbReference type="ARBA" id="ARBA00041995"/>
    </source>
</evidence>
<comment type="function">
    <text evidence="5 11">Specifically methylates the uridine in position 2552 of 23S rRNA at the 2'-O position of the ribose in the fully assembled 50S ribosomal subunit.</text>
</comment>
<keyword evidence="4 11" id="KW-0949">S-adenosyl-L-methionine</keyword>
<keyword evidence="2 11" id="KW-0489">Methyltransferase</keyword>
<dbReference type="PIRSF" id="PIRSF005461">
    <property type="entry name" value="23S_rRNA_mtase"/>
    <property type="match status" value="1"/>
</dbReference>
<dbReference type="Pfam" id="PF01728">
    <property type="entry name" value="FtsJ"/>
    <property type="match status" value="1"/>
</dbReference>
<organism evidence="14 15">
    <name type="scientific">Candidatus Wildermuthbacteria bacterium RIFCSPLOWO2_02_FULL_47_9c</name>
    <dbReference type="NCBI Taxonomy" id="1802466"/>
    <lineage>
        <taxon>Bacteria</taxon>
        <taxon>Candidatus Wildermuthiibacteriota</taxon>
    </lineage>
</organism>
<dbReference type="EC" id="2.1.1.166" evidence="6 11"/>
<feature type="binding site" evidence="11">
    <location>
        <position position="70"/>
    </location>
    <ligand>
        <name>S-adenosyl-L-methionine</name>
        <dbReference type="ChEBI" id="CHEBI:59789"/>
    </ligand>
</feature>
<evidence type="ECO:0000256" key="6">
    <source>
        <dbReference type="ARBA" id="ARBA00038861"/>
    </source>
</evidence>
<comment type="subcellular location">
    <subcellularLocation>
        <location evidence="11">Cytoplasm</location>
    </subcellularLocation>
</comment>
<evidence type="ECO:0000256" key="1">
    <source>
        <dbReference type="ARBA" id="ARBA00022552"/>
    </source>
</evidence>
<dbReference type="Proteomes" id="UP000178222">
    <property type="component" value="Unassembled WGS sequence"/>
</dbReference>
<comment type="caution">
    <text evidence="14">The sequence shown here is derived from an EMBL/GenBank/DDBJ whole genome shotgun (WGS) entry which is preliminary data.</text>
</comment>
<feature type="domain" description="Ribosomal RNA methyltransferase FtsJ" evidence="13">
    <location>
        <begin position="18"/>
        <end position="195"/>
    </location>
</feature>
<reference evidence="14 15" key="1">
    <citation type="journal article" date="2016" name="Nat. Commun.">
        <title>Thousands of microbial genomes shed light on interconnected biogeochemical processes in an aquifer system.</title>
        <authorList>
            <person name="Anantharaman K."/>
            <person name="Brown C.T."/>
            <person name="Hug L.A."/>
            <person name="Sharon I."/>
            <person name="Castelle C.J."/>
            <person name="Probst A.J."/>
            <person name="Thomas B.C."/>
            <person name="Singh A."/>
            <person name="Wilkins M.J."/>
            <person name="Karaoz U."/>
            <person name="Brodie E.L."/>
            <person name="Williams K.H."/>
            <person name="Hubbard S.S."/>
            <person name="Banfield J.F."/>
        </authorList>
    </citation>
    <scope>NUCLEOTIDE SEQUENCE [LARGE SCALE GENOMIC DNA]</scope>
</reference>
<proteinExistence type="inferred from homology"/>
<keyword evidence="3 11" id="KW-0808">Transferase</keyword>
<sequence>MVYIPHDKFARKARQEGYRARSAYKLLDLQRKFGLIKRRDRVLDLGAAPGSWMQVAAQFVGDKGKVVGIDLAPIQPLGSANAAAFQKDIGEEDFIGFLEKQGFKAFDVVLSDVAPNTTGIKERDQALSHELSSRAFEIAIRLLNKYGAMVVKVFEGPDTPELIKEAERHFSSVKLIKPEASTKGSKEFYIVAQGFKGPDR</sequence>
<protein>
    <recommendedName>
        <fullName evidence="7 11">Ribosomal RNA large subunit methyltransferase E</fullName>
        <ecNumber evidence="6 11">2.1.1.166</ecNumber>
    </recommendedName>
    <alternativeName>
        <fullName evidence="9 11">23S rRNA Um2552 methyltransferase</fullName>
    </alternativeName>
    <alternativeName>
        <fullName evidence="8 11">rRNA (uridine-2'-O-)-methyltransferase</fullName>
    </alternativeName>
</protein>
<dbReference type="InterPro" id="IPR050082">
    <property type="entry name" value="RNA_methyltr_RlmE"/>
</dbReference>